<keyword evidence="5" id="KW-1185">Reference proteome</keyword>
<gene>
    <name evidence="4" type="ORF">H9632_02720</name>
</gene>
<dbReference type="SMART" id="SM00422">
    <property type="entry name" value="HTH_MERR"/>
    <property type="match status" value="1"/>
</dbReference>
<organism evidence="4 5">
    <name type="scientific">Solibacillus merdavium</name>
    <dbReference type="NCBI Taxonomy" id="2762218"/>
    <lineage>
        <taxon>Bacteria</taxon>
        <taxon>Bacillati</taxon>
        <taxon>Bacillota</taxon>
        <taxon>Bacilli</taxon>
        <taxon>Bacillales</taxon>
        <taxon>Caryophanaceae</taxon>
        <taxon>Solibacillus</taxon>
    </lineage>
</organism>
<dbReference type="InterPro" id="IPR009061">
    <property type="entry name" value="DNA-bd_dom_put_sf"/>
</dbReference>
<evidence type="ECO:0000313" key="5">
    <source>
        <dbReference type="Proteomes" id="UP000600565"/>
    </source>
</evidence>
<evidence type="ECO:0000313" key="4">
    <source>
        <dbReference type="EMBL" id="MBD8031967.1"/>
    </source>
</evidence>
<feature type="coiled-coil region" evidence="2">
    <location>
        <begin position="83"/>
        <end position="110"/>
    </location>
</feature>
<feature type="domain" description="HTH merR-type" evidence="3">
    <location>
        <begin position="6"/>
        <end position="75"/>
    </location>
</feature>
<dbReference type="RefSeq" id="WP_191702575.1">
    <property type="nucleotide sequence ID" value="NZ_JACSPW010000001.1"/>
</dbReference>
<reference evidence="4 5" key="1">
    <citation type="submission" date="2020-08" db="EMBL/GenBank/DDBJ databases">
        <title>A Genomic Blueprint of the Chicken Gut Microbiome.</title>
        <authorList>
            <person name="Gilroy R."/>
            <person name="Ravi A."/>
            <person name="Getino M."/>
            <person name="Pursley I."/>
            <person name="Horton D.L."/>
            <person name="Alikhan N.-F."/>
            <person name="Baker D."/>
            <person name="Gharbi K."/>
            <person name="Hall N."/>
            <person name="Watson M."/>
            <person name="Adriaenssens E.M."/>
            <person name="Foster-Nyarko E."/>
            <person name="Jarju S."/>
            <person name="Secka A."/>
            <person name="Antonio M."/>
            <person name="Oren A."/>
            <person name="Chaudhuri R."/>
            <person name="La Ragione R.M."/>
            <person name="Hildebrand F."/>
            <person name="Pallen M.J."/>
        </authorList>
    </citation>
    <scope>NUCLEOTIDE SEQUENCE [LARGE SCALE GENOMIC DNA]</scope>
    <source>
        <strain evidence="4 5">Sa1YVA6</strain>
    </source>
</reference>
<evidence type="ECO:0000259" key="3">
    <source>
        <dbReference type="PROSITE" id="PS50937"/>
    </source>
</evidence>
<sequence>MNNNNKFSVGEFSEKTGIPIPTLHYYDEIGLLRPEKNPSSGHRIYNYQDIIILQKILSLKFLGYSLDEIKNLLNKTSFTVDLNESLSLHLQALEKEKIQIEQSMKSINRVIRLIEEEGTVDSNLILNLIHSMRTEHIQKEWMDRHMLTDVVDVVEELEKKSEEDNFSLDKTIYQVSKEVKQLYGKPVEDPKVQRMIKNYVEEYFSLLSEDLMQKFADMNIEGELDFQEFENMTPSPFTEDEQKWFDQAIDYYIQQEEIE</sequence>
<dbReference type="PROSITE" id="PS50937">
    <property type="entry name" value="HTH_MERR_2"/>
    <property type="match status" value="1"/>
</dbReference>
<comment type="caution">
    <text evidence="4">The sequence shown here is derived from an EMBL/GenBank/DDBJ whole genome shotgun (WGS) entry which is preliminary data.</text>
</comment>
<evidence type="ECO:0000256" key="1">
    <source>
        <dbReference type="ARBA" id="ARBA00023125"/>
    </source>
</evidence>
<keyword evidence="1" id="KW-0238">DNA-binding</keyword>
<dbReference type="Proteomes" id="UP000600565">
    <property type="component" value="Unassembled WGS sequence"/>
</dbReference>
<keyword evidence="2" id="KW-0175">Coiled coil</keyword>
<dbReference type="InterPro" id="IPR000551">
    <property type="entry name" value="MerR-type_HTH_dom"/>
</dbReference>
<dbReference type="InterPro" id="IPR047057">
    <property type="entry name" value="MerR_fam"/>
</dbReference>
<dbReference type="Gene3D" id="1.10.1660.10">
    <property type="match status" value="1"/>
</dbReference>
<dbReference type="PANTHER" id="PTHR30204">
    <property type="entry name" value="REDOX-CYCLING DRUG-SENSING TRANSCRIPTIONAL ACTIVATOR SOXR"/>
    <property type="match status" value="1"/>
</dbReference>
<dbReference type="SUPFAM" id="SSF46955">
    <property type="entry name" value="Putative DNA-binding domain"/>
    <property type="match status" value="1"/>
</dbReference>
<dbReference type="EMBL" id="JACSPW010000001">
    <property type="protein sequence ID" value="MBD8031967.1"/>
    <property type="molecule type" value="Genomic_DNA"/>
</dbReference>
<dbReference type="PANTHER" id="PTHR30204:SF96">
    <property type="entry name" value="CHROMOSOME-ANCHORING PROTEIN RACA"/>
    <property type="match status" value="1"/>
</dbReference>
<proteinExistence type="predicted"/>
<dbReference type="CDD" id="cd01106">
    <property type="entry name" value="HTH_TipAL-Mta"/>
    <property type="match status" value="1"/>
</dbReference>
<evidence type="ECO:0000256" key="2">
    <source>
        <dbReference type="SAM" id="Coils"/>
    </source>
</evidence>
<accession>A0ABR8XJ54</accession>
<name>A0ABR8XJ54_9BACL</name>
<dbReference type="Pfam" id="PF13411">
    <property type="entry name" value="MerR_1"/>
    <property type="match status" value="1"/>
</dbReference>
<protein>
    <submittedName>
        <fullName evidence="4">MerR family transcriptional regulator</fullName>
    </submittedName>
</protein>